<dbReference type="GO" id="GO:0008764">
    <property type="term" value="F:UDP-N-acetylmuramoylalanine-D-glutamate ligase activity"/>
    <property type="evidence" value="ECO:0007669"/>
    <property type="project" value="UniProtKB-UniRule"/>
</dbReference>
<evidence type="ECO:0000256" key="2">
    <source>
        <dbReference type="ARBA" id="ARBA00004752"/>
    </source>
</evidence>
<dbReference type="EC" id="6.3.2.9" evidence="7 8"/>
<feature type="domain" description="Mur ligase C-terminal" evidence="9">
    <location>
        <begin position="317"/>
        <end position="450"/>
    </location>
</feature>
<evidence type="ECO:0000256" key="4">
    <source>
        <dbReference type="ARBA" id="ARBA00022598"/>
    </source>
</evidence>
<evidence type="ECO:0000256" key="5">
    <source>
        <dbReference type="ARBA" id="ARBA00022741"/>
    </source>
</evidence>
<evidence type="ECO:0000256" key="7">
    <source>
        <dbReference type="HAMAP-Rule" id="MF_00639"/>
    </source>
</evidence>
<keyword evidence="5 7" id="KW-0547">Nucleotide-binding</keyword>
<keyword evidence="7 8" id="KW-0573">Peptidoglycan synthesis</keyword>
<organism evidence="11 12">
    <name type="scientific">Marinibactrum halimedae</name>
    <dbReference type="NCBI Taxonomy" id="1444977"/>
    <lineage>
        <taxon>Bacteria</taxon>
        <taxon>Pseudomonadati</taxon>
        <taxon>Pseudomonadota</taxon>
        <taxon>Gammaproteobacteria</taxon>
        <taxon>Cellvibrionales</taxon>
        <taxon>Cellvibrionaceae</taxon>
        <taxon>Marinibactrum</taxon>
    </lineage>
</organism>
<keyword evidence="6 7" id="KW-0067">ATP-binding</keyword>
<dbReference type="AlphaFoldDB" id="A0AA37WL38"/>
<keyword evidence="7 8" id="KW-0131">Cell cycle</keyword>
<dbReference type="Gene3D" id="3.90.190.20">
    <property type="entry name" value="Mur ligase, C-terminal domain"/>
    <property type="match status" value="1"/>
</dbReference>
<evidence type="ECO:0000256" key="6">
    <source>
        <dbReference type="ARBA" id="ARBA00022840"/>
    </source>
</evidence>
<dbReference type="GO" id="GO:0005524">
    <property type="term" value="F:ATP binding"/>
    <property type="evidence" value="ECO:0007669"/>
    <property type="project" value="UniProtKB-UniRule"/>
</dbReference>
<dbReference type="Proteomes" id="UP001156870">
    <property type="component" value="Unassembled WGS sequence"/>
</dbReference>
<dbReference type="GO" id="GO:0009252">
    <property type="term" value="P:peptidoglycan biosynthetic process"/>
    <property type="evidence" value="ECO:0007669"/>
    <property type="project" value="UniProtKB-UniRule"/>
</dbReference>
<dbReference type="InterPro" id="IPR005762">
    <property type="entry name" value="MurD"/>
</dbReference>
<dbReference type="Gene3D" id="3.40.1190.10">
    <property type="entry name" value="Mur-like, catalytic domain"/>
    <property type="match status" value="1"/>
</dbReference>
<keyword evidence="12" id="KW-1185">Reference proteome</keyword>
<evidence type="ECO:0000259" key="10">
    <source>
        <dbReference type="Pfam" id="PF08245"/>
    </source>
</evidence>
<dbReference type="InterPro" id="IPR036615">
    <property type="entry name" value="Mur_ligase_C_dom_sf"/>
</dbReference>
<gene>
    <name evidence="7 11" type="primary">murD</name>
    <name evidence="11" type="ORF">GCM10007877_12930</name>
</gene>
<comment type="similarity">
    <text evidence="7">Belongs to the MurCDEF family.</text>
</comment>
<protein>
    <recommendedName>
        <fullName evidence="7 8">UDP-N-acetylmuramoylalanine--D-glutamate ligase</fullName>
        <ecNumber evidence="7 8">6.3.2.9</ecNumber>
    </recommendedName>
    <alternativeName>
        <fullName evidence="7">D-glutamic acid-adding enzyme</fullName>
    </alternativeName>
    <alternativeName>
        <fullName evidence="7">UDP-N-acetylmuramoyl-L-alanyl-D-glutamate synthetase</fullName>
    </alternativeName>
</protein>
<dbReference type="GO" id="GO:0051301">
    <property type="term" value="P:cell division"/>
    <property type="evidence" value="ECO:0007669"/>
    <property type="project" value="UniProtKB-KW"/>
</dbReference>
<dbReference type="SUPFAM" id="SSF51984">
    <property type="entry name" value="MurCD N-terminal domain"/>
    <property type="match status" value="1"/>
</dbReference>
<keyword evidence="7 8" id="KW-0961">Cell wall biogenesis/degradation</keyword>
<dbReference type="InterPro" id="IPR004101">
    <property type="entry name" value="Mur_ligase_C"/>
</dbReference>
<keyword evidence="3 7" id="KW-0963">Cytoplasm</keyword>
<keyword evidence="4 7" id="KW-0436">Ligase</keyword>
<feature type="domain" description="Mur ligase central" evidence="10">
    <location>
        <begin position="119"/>
        <end position="294"/>
    </location>
</feature>
<evidence type="ECO:0000256" key="8">
    <source>
        <dbReference type="RuleBase" id="RU003664"/>
    </source>
</evidence>
<dbReference type="SUPFAM" id="SSF53244">
    <property type="entry name" value="MurD-like peptide ligases, peptide-binding domain"/>
    <property type="match status" value="1"/>
</dbReference>
<evidence type="ECO:0000256" key="1">
    <source>
        <dbReference type="ARBA" id="ARBA00004496"/>
    </source>
</evidence>
<comment type="caution">
    <text evidence="11">The sequence shown here is derived from an EMBL/GenBank/DDBJ whole genome shotgun (WGS) entry which is preliminary data.</text>
</comment>
<evidence type="ECO:0000313" key="11">
    <source>
        <dbReference type="EMBL" id="GLS25579.1"/>
    </source>
</evidence>
<dbReference type="Gene3D" id="3.40.50.720">
    <property type="entry name" value="NAD(P)-binding Rossmann-like Domain"/>
    <property type="match status" value="1"/>
</dbReference>
<comment type="subcellular location">
    <subcellularLocation>
        <location evidence="1 7 8">Cytoplasm</location>
    </subcellularLocation>
</comment>
<sequence length="488" mass="51255">MSVVIASTTKRVIVGLGVTGLSVARFLKREGKPFSVLDTRTEPPELAAFQNEFPTVEVLTGPLSQTSSMAALLSADELIVSPGIALATPEIQQALNQGAQAIGDIELFARYADAPIIAITGSNGKSTVTTLVGEMAKNAGLHVAVGGNIGVPALNLLADANTESPDFYVLELSSFQLETTEKLGAKVVTVLNISADHMDRYSGLPAYHAAKMRICFGAERVIANRDDPLTNPPLAEGVARYSFGLGIPDRHGVGLIEQNGEPYLAFEFTPLMPVSEMAMVGQHNVANALAALALGHAAGLDWPPMLETLKTFTGLRHRCETVARVNNTTFINDSKATNVGAALAAVNGLGNLQQPNLVVLVGGEGKGADFLPLVKALQCFAKFIVVIGGVAQPSQAALTPAEKSNGVLLQTLQKVAYPESQIAIAHSLEQAVCIGSEQAQDGDIVLLSPAAASFGWFENFMIRGDAFVDAVNALVKNNDSFSSPGEEI</sequence>
<dbReference type="HAMAP" id="MF_00639">
    <property type="entry name" value="MurD"/>
    <property type="match status" value="1"/>
</dbReference>
<comment type="pathway">
    <text evidence="2 7 8">Cell wall biogenesis; peptidoglycan biosynthesis.</text>
</comment>
<evidence type="ECO:0000256" key="3">
    <source>
        <dbReference type="ARBA" id="ARBA00022490"/>
    </source>
</evidence>
<name>A0AA37WL38_9GAMM</name>
<dbReference type="InterPro" id="IPR013221">
    <property type="entry name" value="Mur_ligase_cen"/>
</dbReference>
<dbReference type="Pfam" id="PF08245">
    <property type="entry name" value="Mur_ligase_M"/>
    <property type="match status" value="1"/>
</dbReference>
<accession>A0AA37WL38</accession>
<dbReference type="Pfam" id="PF02875">
    <property type="entry name" value="Mur_ligase_C"/>
    <property type="match status" value="1"/>
</dbReference>
<dbReference type="PANTHER" id="PTHR43692">
    <property type="entry name" value="UDP-N-ACETYLMURAMOYLALANINE--D-GLUTAMATE LIGASE"/>
    <property type="match status" value="1"/>
</dbReference>
<reference evidence="11 12" key="1">
    <citation type="journal article" date="2014" name="Int. J. Syst. Evol. Microbiol.">
        <title>Complete genome sequence of Corynebacterium casei LMG S-19264T (=DSM 44701T), isolated from a smear-ripened cheese.</title>
        <authorList>
            <consortium name="US DOE Joint Genome Institute (JGI-PGF)"/>
            <person name="Walter F."/>
            <person name="Albersmeier A."/>
            <person name="Kalinowski J."/>
            <person name="Ruckert C."/>
        </authorList>
    </citation>
    <scope>NUCLEOTIDE SEQUENCE [LARGE SCALE GENOMIC DNA]</scope>
    <source>
        <strain evidence="11 12">NBRC 110095</strain>
    </source>
</reference>
<dbReference type="SUPFAM" id="SSF53623">
    <property type="entry name" value="MurD-like peptide ligases, catalytic domain"/>
    <property type="match status" value="1"/>
</dbReference>
<dbReference type="Pfam" id="PF21799">
    <property type="entry name" value="MurD-like_N"/>
    <property type="match status" value="1"/>
</dbReference>
<dbReference type="GO" id="GO:0008360">
    <property type="term" value="P:regulation of cell shape"/>
    <property type="evidence" value="ECO:0007669"/>
    <property type="project" value="UniProtKB-KW"/>
</dbReference>
<dbReference type="GO" id="GO:0071555">
    <property type="term" value="P:cell wall organization"/>
    <property type="evidence" value="ECO:0007669"/>
    <property type="project" value="UniProtKB-KW"/>
</dbReference>
<dbReference type="EMBL" id="BSPD01000031">
    <property type="protein sequence ID" value="GLS25579.1"/>
    <property type="molecule type" value="Genomic_DNA"/>
</dbReference>
<proteinExistence type="inferred from homology"/>
<evidence type="ECO:0000313" key="12">
    <source>
        <dbReference type="Proteomes" id="UP001156870"/>
    </source>
</evidence>
<comment type="catalytic activity">
    <reaction evidence="7 8">
        <text>UDP-N-acetyl-alpha-D-muramoyl-L-alanine + D-glutamate + ATP = UDP-N-acetyl-alpha-D-muramoyl-L-alanyl-D-glutamate + ADP + phosphate + H(+)</text>
        <dbReference type="Rhea" id="RHEA:16429"/>
        <dbReference type="ChEBI" id="CHEBI:15378"/>
        <dbReference type="ChEBI" id="CHEBI:29986"/>
        <dbReference type="ChEBI" id="CHEBI:30616"/>
        <dbReference type="ChEBI" id="CHEBI:43474"/>
        <dbReference type="ChEBI" id="CHEBI:83898"/>
        <dbReference type="ChEBI" id="CHEBI:83900"/>
        <dbReference type="ChEBI" id="CHEBI:456216"/>
        <dbReference type="EC" id="6.3.2.9"/>
    </reaction>
</comment>
<dbReference type="GO" id="GO:0005737">
    <property type="term" value="C:cytoplasm"/>
    <property type="evidence" value="ECO:0007669"/>
    <property type="project" value="UniProtKB-SubCell"/>
</dbReference>
<dbReference type="NCBIfam" id="TIGR01087">
    <property type="entry name" value="murD"/>
    <property type="match status" value="1"/>
</dbReference>
<evidence type="ECO:0000259" key="9">
    <source>
        <dbReference type="Pfam" id="PF02875"/>
    </source>
</evidence>
<comment type="function">
    <text evidence="7 8">Cell wall formation. Catalyzes the addition of glutamate to the nucleotide precursor UDP-N-acetylmuramoyl-L-alanine (UMA).</text>
</comment>
<keyword evidence="7 8" id="KW-0133">Cell shape</keyword>
<dbReference type="RefSeq" id="WP_232594192.1">
    <property type="nucleotide sequence ID" value="NZ_BSPD01000031.1"/>
</dbReference>
<dbReference type="PANTHER" id="PTHR43692:SF1">
    <property type="entry name" value="UDP-N-ACETYLMURAMOYLALANINE--D-GLUTAMATE LIGASE"/>
    <property type="match status" value="1"/>
</dbReference>
<dbReference type="InterPro" id="IPR036565">
    <property type="entry name" value="Mur-like_cat_sf"/>
</dbReference>
<keyword evidence="7 8" id="KW-0132">Cell division</keyword>
<feature type="binding site" evidence="7">
    <location>
        <begin position="121"/>
        <end position="127"/>
    </location>
    <ligand>
        <name>ATP</name>
        <dbReference type="ChEBI" id="CHEBI:30616"/>
    </ligand>
</feature>